<feature type="domain" description="UDENN" evidence="8">
    <location>
        <begin position="6"/>
        <end position="434"/>
    </location>
</feature>
<sequence length="2025" mass="229300">MARLADYFVVVGYDHEKSSNGQSCGRTIQRFPEKDWDDCPYTQGIELFCQPTGWDLSSKRQEPTFFVSVLTDIDADRHYLSCLTFHEGVPLTAVPKPDESDEVPENNHNNHIVQPSMMFAPKSLVLISSHDSFETLRNCLGLIYTVYIENIPNVQIETLIGNILSSVQVPPPGGPQVRFSIGAGDRQALQPPLSHTIPTTNETVATLFQQLSINTIIQLFCAALSDHKILFLSNSYNRLTSACQALTALLYPFKYTYVYIPVLPAHLIEVLNTPTPFIAGVHGSLKLEVQDLLDVIICDLDGGSVMIPECVQLSIIPEPAHTRVTDALKKLLHPDLSWADKAFPPSPSSMKTTARDMLDKEIRAVFLRLFAEILIGYRSCLTLIRIHPEPFITFHKANFLGHRGLVEDDFMTKMLDSMCFSAFVSERGPPYRICDIYDEVFASMQTVINEERLSNEAMMNHIKQIAQQLYINENPNPQPYVQKIPKATEGSHNRIHIPSFPAIDWVHVQEIIDEGVTKSNIKARQKQRQRFRMTKTRPQQPRIVPMGASVSQSSDKSIVSSNARRLEVLRNCVAFIFENKITDARKIFPAVLRAMKSKMARLALTHELAYHVQTNKAQLEHQQFDLVVRLMNCALQNDSSNDENGVAAAILPLATSFCRKLSTGIIQFAYTCVQEHAVWNNTQFWEATFYQDCERQIRQLYLPDYQDQLGVLTHIATRSPRSQSRDSRRSWSVGPGSSGQPESPKRLQYRPREIGALEIAAEQLRIWPTLSKEQQQEMINNEESTVYSQAIHYANRMVYLRVPLDASRSLSSSKYDTEDNSNSNVNSSVAESDSLNETESGFDEGDVPEVGTNVVKFVTRFVDKVCSESGVTEEHIKSLHQMIPGVVAMHIETLEAVHKESKRLPPIQKPKILTPTLLPGEEIVMEGLRVYLIADGREEGLGTVLGGPALLPAEGAVFLTTYRVIFKGTPVDPLACEQIVCRMFPISTLTKEKKINVQYLQHIEQWLQEGVQLRSNTFQLMKVVFDEEVGTENADTFRKLLHRMRNPPSVWSTFAFTGCAVTQPTQMHAHKDKNSSLKAFAKRTLHKTAKTVGLKGKDPNRKQKYIHPSPTIPRKTYSPKGSPTSSRPSSVYDDNLSIIEEGEVPAFMTMDPKVLEKLFEKPGYKDFQRMGLGELPSFANTKSRTDPYRISTVNCGFSVCRSYPALIVVPQSVSDDSIRKFSRSHRQYRFPVITWRHDKTKAVLLRASGFHTKGVMSMLKSHSHHHQPTPSASLSELSTSVEQEKYFHAVVSSTPIGQLSHSQISDSLTSIDSLILTAGTSDTLTIPETPGGTRKNYLARAVSSLRSSGGRVKSLGRLGSVKSDKRMSSASLQAPARANGNVEPSIGDVGIQGLHRAALYVLGEKAQVKAVKVEQFPKCDFIPVEFTEVRHVKASFKKLMRACVPSATSADPEMSFYKAVQDSDWLKQLQNILQLAGVVVDLMDVQGSSVMLCLEDGWDITTQVSAVAQVLLDPYYRTIEGFRALIEKEWLSFGHRFTHRSNQTAANQASGFAPIFLQFLDVVHQIHLQFPLSFEFNQYFLKFLAFHYVSNRFRTFMLDNEYERMMAGWLLEEKHIPTKDDENLGNGSGFVNRPQSIGQSIWDYIEKFHRRSPIFFNFEYTELENHVVLRPFSNISNLRIWDYFVSESLDHGPSYDIEIVAKEMKQVEEDDLVDGTGSLRKIANFCYDNQHLKMPEGCSYLLSEIHRLEKELDRSPQKWHPLWDKLDHPDHEQLTRQVSLNTQLAQSHGRSIHKRSTIEILMRAKMSGETAKMFSQPHKFEKHNYTMTTLIYCDYCSQVLFWGLIKTGMRCTDCNYNCHEKCMPYVPKNCASYKRNSEASTSQQSLAKAPSETNVGTLDTLRASDQNYDQFQFVSSVQEHRTHEGYLFKRGALFGGWKQRWFVLDSMKHQLRQYETSEDSNCKGFIDFSDVTSVTALKKVEGAPKRSDENAFFEMRTNKRIYHFLAPDSQAAQDWIDKIQSCITG</sequence>
<dbReference type="InterPro" id="IPR037516">
    <property type="entry name" value="Tripartite_DENN"/>
</dbReference>
<feature type="region of interest" description="Disordered" evidence="5">
    <location>
        <begin position="716"/>
        <end position="748"/>
    </location>
</feature>
<evidence type="ECO:0000259" key="9">
    <source>
        <dbReference type="PROSITE" id="PS51339"/>
    </source>
</evidence>
<dbReference type="Pfam" id="PF06602">
    <property type="entry name" value="Myotub-related"/>
    <property type="match status" value="1"/>
</dbReference>
<evidence type="ECO:0000313" key="10">
    <source>
        <dbReference type="EMBL" id="CAH1786115.1"/>
    </source>
</evidence>
<dbReference type="CDD" id="cd14534">
    <property type="entry name" value="PTP-MTMR5-like"/>
    <property type="match status" value="1"/>
</dbReference>
<organism evidence="10 11">
    <name type="scientific">Owenia fusiformis</name>
    <name type="common">Polychaete worm</name>
    <dbReference type="NCBI Taxonomy" id="6347"/>
    <lineage>
        <taxon>Eukaryota</taxon>
        <taxon>Metazoa</taxon>
        <taxon>Spiralia</taxon>
        <taxon>Lophotrochozoa</taxon>
        <taxon>Annelida</taxon>
        <taxon>Polychaeta</taxon>
        <taxon>Sedentaria</taxon>
        <taxon>Canalipalpata</taxon>
        <taxon>Sabellida</taxon>
        <taxon>Oweniida</taxon>
        <taxon>Oweniidae</taxon>
        <taxon>Owenia</taxon>
    </lineage>
</organism>
<dbReference type="PANTHER" id="PTHR10807:SF109">
    <property type="entry name" value="SET DOMAIN BINDING FACTOR, ISOFORM A"/>
    <property type="match status" value="1"/>
</dbReference>
<dbReference type="GO" id="GO:0005737">
    <property type="term" value="C:cytoplasm"/>
    <property type="evidence" value="ECO:0007669"/>
    <property type="project" value="TreeGrafter"/>
</dbReference>
<dbReference type="SUPFAM" id="SSF50729">
    <property type="entry name" value="PH domain-like"/>
    <property type="match status" value="2"/>
</dbReference>
<gene>
    <name evidence="10" type="ORF">OFUS_LOCUS12072</name>
</gene>
<dbReference type="OrthoDB" id="74314at2759"/>
<accession>A0A8S4NY90</accession>
<dbReference type="SMART" id="SM00801">
    <property type="entry name" value="dDENN"/>
    <property type="match status" value="1"/>
</dbReference>
<protein>
    <recommendedName>
        <fullName evidence="12">Myotubularin-related protein 13</fullName>
    </recommendedName>
</protein>
<evidence type="ECO:0000313" key="11">
    <source>
        <dbReference type="Proteomes" id="UP000749559"/>
    </source>
</evidence>
<dbReference type="PROSITE" id="PS50211">
    <property type="entry name" value="DENN"/>
    <property type="match status" value="1"/>
</dbReference>
<evidence type="ECO:0000256" key="4">
    <source>
        <dbReference type="ARBA" id="ARBA00022833"/>
    </source>
</evidence>
<name>A0A8S4NY90_OWEFU</name>
<dbReference type="InterPro" id="IPR002219">
    <property type="entry name" value="PKC_DAG/PE"/>
</dbReference>
<feature type="domain" description="Phorbol-ester/DAG-type" evidence="7">
    <location>
        <begin position="1817"/>
        <end position="1870"/>
    </location>
</feature>
<dbReference type="Gene3D" id="3.30.450.200">
    <property type="match status" value="1"/>
</dbReference>
<evidence type="ECO:0000259" key="8">
    <source>
        <dbReference type="PROSITE" id="PS50211"/>
    </source>
</evidence>
<evidence type="ECO:0000256" key="5">
    <source>
        <dbReference type="SAM" id="MobiDB-lite"/>
    </source>
</evidence>
<dbReference type="Pfam" id="PF12335">
    <property type="entry name" value="SBF2"/>
    <property type="match status" value="1"/>
</dbReference>
<comment type="caution">
    <text evidence="10">The sequence shown here is derived from an EMBL/GenBank/DDBJ whole genome shotgun (WGS) entry which is preliminary data.</text>
</comment>
<dbReference type="CDD" id="cd01235">
    <property type="entry name" value="PH_Sbf1_hMTMR5"/>
    <property type="match status" value="1"/>
</dbReference>
<dbReference type="PROSITE" id="PS50003">
    <property type="entry name" value="PH_DOMAIN"/>
    <property type="match status" value="1"/>
</dbReference>
<dbReference type="SMART" id="SM00233">
    <property type="entry name" value="PH"/>
    <property type="match status" value="1"/>
</dbReference>
<evidence type="ECO:0000259" key="6">
    <source>
        <dbReference type="PROSITE" id="PS50003"/>
    </source>
</evidence>
<feature type="domain" description="Myotubularin phosphatase" evidence="9">
    <location>
        <begin position="1157"/>
        <end position="1685"/>
    </location>
</feature>
<feature type="compositionally biased region" description="Low complexity" evidence="5">
    <location>
        <begin position="820"/>
        <end position="833"/>
    </location>
</feature>
<dbReference type="FunFam" id="3.40.50.11500:FF:000006">
    <property type="entry name" value="SET binding factor 2"/>
    <property type="match status" value="1"/>
</dbReference>
<dbReference type="EMBL" id="CAIIXF020000006">
    <property type="protein sequence ID" value="CAH1786115.1"/>
    <property type="molecule type" value="Genomic_DNA"/>
</dbReference>
<evidence type="ECO:0000256" key="2">
    <source>
        <dbReference type="ARBA" id="ARBA00022553"/>
    </source>
</evidence>
<dbReference type="Proteomes" id="UP000749559">
    <property type="component" value="Unassembled WGS sequence"/>
</dbReference>
<dbReference type="InterPro" id="IPR030564">
    <property type="entry name" value="Myotubularin"/>
</dbReference>
<dbReference type="InterPro" id="IPR022096">
    <property type="entry name" value="SBF1/SBF2"/>
</dbReference>
<evidence type="ECO:0000256" key="3">
    <source>
        <dbReference type="ARBA" id="ARBA00022723"/>
    </source>
</evidence>
<dbReference type="InterPro" id="IPR046349">
    <property type="entry name" value="C1-like_sf"/>
</dbReference>
<dbReference type="Pfam" id="PF00169">
    <property type="entry name" value="PH"/>
    <property type="match status" value="1"/>
</dbReference>
<dbReference type="InterPro" id="IPR001849">
    <property type="entry name" value="PH_domain"/>
</dbReference>
<keyword evidence="3" id="KW-0479">Metal-binding</keyword>
<dbReference type="InterPro" id="IPR001194">
    <property type="entry name" value="cDENN_dom"/>
</dbReference>
<comment type="similarity">
    <text evidence="1">Belongs to the protein-tyrosine phosphatase family. Non-receptor class myotubularin subfamily.</text>
</comment>
<feature type="compositionally biased region" description="Polar residues" evidence="5">
    <location>
        <begin position="1119"/>
        <end position="1129"/>
    </location>
</feature>
<dbReference type="SMART" id="SM00568">
    <property type="entry name" value="GRAM"/>
    <property type="match status" value="1"/>
</dbReference>
<dbReference type="Pfam" id="PF03456">
    <property type="entry name" value="uDENN"/>
    <property type="match status" value="1"/>
</dbReference>
<dbReference type="Pfam" id="PF00130">
    <property type="entry name" value="C1_1"/>
    <property type="match status" value="1"/>
</dbReference>
<dbReference type="Gene3D" id="2.30.29.30">
    <property type="entry name" value="Pleckstrin-homology domain (PH domain)/Phosphotyrosine-binding domain (PTB)"/>
    <property type="match status" value="1"/>
</dbReference>
<dbReference type="Pfam" id="PF02141">
    <property type="entry name" value="DENN"/>
    <property type="match status" value="1"/>
</dbReference>
<dbReference type="InterPro" id="IPR005113">
    <property type="entry name" value="uDENN_dom"/>
</dbReference>
<dbReference type="GO" id="GO:0016020">
    <property type="term" value="C:membrane"/>
    <property type="evidence" value="ECO:0007669"/>
    <property type="project" value="TreeGrafter"/>
</dbReference>
<dbReference type="SMART" id="SM00799">
    <property type="entry name" value="DENN"/>
    <property type="match status" value="1"/>
</dbReference>
<feature type="region of interest" description="Disordered" evidence="5">
    <location>
        <begin position="811"/>
        <end position="847"/>
    </location>
</feature>
<dbReference type="InterPro" id="IPR029021">
    <property type="entry name" value="Prot-tyrosine_phosphatase-like"/>
</dbReference>
<dbReference type="Gene3D" id="3.30.60.20">
    <property type="match status" value="1"/>
</dbReference>
<dbReference type="CDD" id="cd13208">
    <property type="entry name" value="PH-GRAM_MTMR5_MTMR13"/>
    <property type="match status" value="1"/>
</dbReference>
<evidence type="ECO:0000259" key="7">
    <source>
        <dbReference type="PROSITE" id="PS50081"/>
    </source>
</evidence>
<feature type="domain" description="PH" evidence="6">
    <location>
        <begin position="1920"/>
        <end position="2024"/>
    </location>
</feature>
<dbReference type="SUPFAM" id="SSF52799">
    <property type="entry name" value="(Phosphotyrosine protein) phosphatases II"/>
    <property type="match status" value="1"/>
</dbReference>
<dbReference type="Gene3D" id="3.40.50.11500">
    <property type="match status" value="1"/>
</dbReference>
<keyword evidence="11" id="KW-1185">Reference proteome</keyword>
<dbReference type="SMART" id="SM00109">
    <property type="entry name" value="C1"/>
    <property type="match status" value="1"/>
</dbReference>
<dbReference type="PROSITE" id="PS51339">
    <property type="entry name" value="PPASE_MYOTUBULARIN"/>
    <property type="match status" value="1"/>
</dbReference>
<reference evidence="10" key="1">
    <citation type="submission" date="2022-03" db="EMBL/GenBank/DDBJ databases">
        <authorList>
            <person name="Martin C."/>
        </authorList>
    </citation>
    <scope>NUCLEOTIDE SEQUENCE</scope>
</reference>
<dbReference type="GO" id="GO:0046872">
    <property type="term" value="F:metal ion binding"/>
    <property type="evidence" value="ECO:0007669"/>
    <property type="project" value="UniProtKB-KW"/>
</dbReference>
<keyword evidence="2" id="KW-0597">Phosphoprotein</keyword>
<dbReference type="InterPro" id="IPR011993">
    <property type="entry name" value="PH-like_dom_sf"/>
</dbReference>
<dbReference type="InterPro" id="IPR010569">
    <property type="entry name" value="Myotubularin-like_Pase_dom"/>
</dbReference>
<dbReference type="InterPro" id="IPR004182">
    <property type="entry name" value="GRAM"/>
</dbReference>
<dbReference type="PANTHER" id="PTHR10807">
    <property type="entry name" value="MYOTUBULARIN-RELATED"/>
    <property type="match status" value="1"/>
</dbReference>
<dbReference type="InterPro" id="IPR005112">
    <property type="entry name" value="dDENN_dom"/>
</dbReference>
<dbReference type="Pfam" id="PF02893">
    <property type="entry name" value="GRAM"/>
    <property type="match status" value="1"/>
</dbReference>
<feature type="compositionally biased region" description="Acidic residues" evidence="5">
    <location>
        <begin position="834"/>
        <end position="847"/>
    </location>
</feature>
<dbReference type="SUPFAM" id="SSF57889">
    <property type="entry name" value="Cysteine-rich domain"/>
    <property type="match status" value="1"/>
</dbReference>
<keyword evidence="4" id="KW-0862">Zinc</keyword>
<dbReference type="SMART" id="SM00800">
    <property type="entry name" value="uDENN"/>
    <property type="match status" value="1"/>
</dbReference>
<evidence type="ECO:0008006" key="12">
    <source>
        <dbReference type="Google" id="ProtNLM"/>
    </source>
</evidence>
<dbReference type="InterPro" id="IPR043153">
    <property type="entry name" value="DENN_C"/>
</dbReference>
<proteinExistence type="inferred from homology"/>
<dbReference type="GO" id="GO:0005085">
    <property type="term" value="F:guanyl-nucleotide exchange factor activity"/>
    <property type="evidence" value="ECO:0007669"/>
    <property type="project" value="TreeGrafter"/>
</dbReference>
<evidence type="ECO:0000256" key="1">
    <source>
        <dbReference type="ARBA" id="ARBA00007471"/>
    </source>
</evidence>
<feature type="region of interest" description="Disordered" evidence="5">
    <location>
        <begin position="1090"/>
        <end position="1132"/>
    </location>
</feature>
<dbReference type="PROSITE" id="PS50081">
    <property type="entry name" value="ZF_DAG_PE_2"/>
    <property type="match status" value="1"/>
</dbReference>